<dbReference type="Proteomes" id="UP000078534">
    <property type="component" value="Unassembled WGS sequence"/>
</dbReference>
<accession>A0A179T2Q1</accession>
<dbReference type="OrthoDB" id="2389720at2"/>
<evidence type="ECO:0000313" key="1">
    <source>
        <dbReference type="EMBL" id="OAS88297.1"/>
    </source>
</evidence>
<name>A0A179T2Q1_9BACI</name>
<keyword evidence="2" id="KW-1185">Reference proteome</keyword>
<sequence>MITISSHDELKATEEAVKQLKRDFPQLFDKLLHVVNLTRAFQFKFQYMGCLIMDEDVHNCTPNFVYGSVLRLYKKEVQKLINDIDSQVLKDLFVANKNVGYAKISLLLLGHTTESLVGSSSIQ</sequence>
<comment type="caution">
    <text evidence="1">The sequence shown here is derived from an EMBL/GenBank/DDBJ whole genome shotgun (WGS) entry which is preliminary data.</text>
</comment>
<organism evidence="1 2">
    <name type="scientific">Metabacillus litoralis</name>
    <dbReference type="NCBI Taxonomy" id="152268"/>
    <lineage>
        <taxon>Bacteria</taxon>
        <taxon>Bacillati</taxon>
        <taxon>Bacillota</taxon>
        <taxon>Bacilli</taxon>
        <taxon>Bacillales</taxon>
        <taxon>Bacillaceae</taxon>
        <taxon>Metabacillus</taxon>
    </lineage>
</organism>
<dbReference type="RefSeq" id="WP_066327921.1">
    <property type="nucleotide sequence ID" value="NZ_LWSG01000004.1"/>
</dbReference>
<dbReference type="AlphaFoldDB" id="A0A179T2Q1"/>
<gene>
    <name evidence="1" type="ORF">A6K24_16450</name>
</gene>
<dbReference type="STRING" id="152268.A6K24_16450"/>
<protein>
    <submittedName>
        <fullName evidence="1">Uncharacterized protein</fullName>
    </submittedName>
</protein>
<evidence type="ECO:0000313" key="2">
    <source>
        <dbReference type="Proteomes" id="UP000078534"/>
    </source>
</evidence>
<dbReference type="EMBL" id="LWSG01000004">
    <property type="protein sequence ID" value="OAS88297.1"/>
    <property type="molecule type" value="Genomic_DNA"/>
</dbReference>
<proteinExistence type="predicted"/>
<reference evidence="2" key="1">
    <citation type="submission" date="2016-04" db="EMBL/GenBank/DDBJ databases">
        <authorList>
            <person name="Lyu Z."/>
            <person name="Lyu W."/>
        </authorList>
    </citation>
    <scope>NUCLEOTIDE SEQUENCE [LARGE SCALE GENOMIC DNA]</scope>
    <source>
        <strain evidence="2">C44</strain>
    </source>
</reference>